<sequence>MTDALARSLELFRELGWDGAPLPDAPALPIGTEAQQREARAGLRRGDWTEWSEHDGGFVRASLVGETDHGMLALFAIRTGVDARRAEDLLGGAGTVPDELAAEVLATRGPEFATAFVARACRSNRRAWEHSTSVHAGRAVRLVHHHGLPVPESVEYLKDWSVYAALALGEEAELFPQDRGAIDAELLRSRFTEHIRVGIAVGAPATGPFGRAVAAGVAAGWIRRDEAVALVLLALDAAQRPGDRKAWAGTLVGALALSDTELVAHAGSLLGALSHAEAPVVVALAPALIEHGDADDAAEAVSLALATKPKAARRAVLDAAERRPRPLAGAAGETARPALAAVAAGRDAGLAKSATALLARWGLTAEAVAEHPVDAPPIAWSATPPLWEVPRFAQAPATIEALSTAAERLASRPENAMDLEVDRFLDLANAVARSDPDRARLALRGLKPSWRAGVGAVADWVAEAPIRSLDRLVGPGGEDWRHDVHYPPATAREAAVAQRLGEVPMLLSTPSWDDLRIDPEELLARLRAHRDADAAASEADLLLALLRVELSLVTPAQLDELATLEVPVLLQSGERMATGAGPAARAYLLDPLREPALVQDEDGDWSRAETALPASLSGFPPRLDPSRYGWGSPVELPGWGDGTHSGDWLEAASGYTWRQLARRARPFGPRQAAALIGGLRSPHEQAAGAMFEAVLEAWERGLLIPGVAELRLVDRGGPSGAAQLARVAGELAEAGLGSLVWPLLDRTVEASLAGVRMVPGTAELVEAIDALLPSALAAVGAGIAEASVLELPGVRALAARSGSSRAVAAARAVVARLPEASAPAAPPAPEAEPGIDLDDVWPAGDGEGVVIDDGVEPTATVLTRGSKRFVPLEFALADAPEVRYRALMAWAYALDREGQLDAETVDGDERRWIEWDDAAGRLSVSEFRDRSTGGAGPRSDGLEPPLTSLMVAVVLASLCSDVESRYSVDAMVAARKFSAASVRLAARRLLPLPELTPARMMGSIERELRALPVLWPLLTESVRFAAAQPKPPAWLNRVLDVALLRAPVLRAAASAGRIPAEDAAWPGLAELAARKGSSAALVKARALLAALGLG</sequence>
<organism evidence="1 2">
    <name type="scientific">Agromyces soli</name>
    <dbReference type="NCBI Taxonomy" id="659012"/>
    <lineage>
        <taxon>Bacteria</taxon>
        <taxon>Bacillati</taxon>
        <taxon>Actinomycetota</taxon>
        <taxon>Actinomycetes</taxon>
        <taxon>Micrococcales</taxon>
        <taxon>Microbacteriaceae</taxon>
        <taxon>Agromyces</taxon>
    </lineage>
</organism>
<dbReference type="EMBL" id="CP094533">
    <property type="protein sequence ID" value="UOE25606.1"/>
    <property type="molecule type" value="Genomic_DNA"/>
</dbReference>
<protein>
    <recommendedName>
        <fullName evidence="3">Secreted protein</fullName>
    </recommendedName>
</protein>
<gene>
    <name evidence="1" type="ORF">MTP13_14920</name>
</gene>
<proteinExistence type="predicted"/>
<evidence type="ECO:0008006" key="3">
    <source>
        <dbReference type="Google" id="ProtNLM"/>
    </source>
</evidence>
<dbReference type="Proteomes" id="UP000831304">
    <property type="component" value="Chromosome"/>
</dbReference>
<accession>A0ABY4ATV9</accession>
<name>A0ABY4ATV9_9MICO</name>
<evidence type="ECO:0000313" key="2">
    <source>
        <dbReference type="Proteomes" id="UP000831304"/>
    </source>
</evidence>
<keyword evidence="2" id="KW-1185">Reference proteome</keyword>
<evidence type="ECO:0000313" key="1">
    <source>
        <dbReference type="EMBL" id="UOE25606.1"/>
    </source>
</evidence>
<reference evidence="1 2" key="1">
    <citation type="submission" date="2022-03" db="EMBL/GenBank/DDBJ databases">
        <title>Agromyces sp. isolated from the gut of P. brevitarsis seulensis larvae.</title>
        <authorList>
            <person name="Won M."/>
            <person name="Kwon S.-W."/>
        </authorList>
    </citation>
    <scope>NUCLEOTIDE SEQUENCE [LARGE SCALE GENOMIC DNA]</scope>
    <source>
        <strain evidence="1 2">KACC 16215</strain>
    </source>
</reference>
<dbReference type="RefSeq" id="WP_243568477.1">
    <property type="nucleotide sequence ID" value="NZ_BAAARD010000007.1"/>
</dbReference>